<sequence length="107" mass="12213">MVEKKATTFKDKFLPMPLICDTAAFLWSSVNGFSEQYLFFTSSGLEGFITLMHYSFFSILFALFSLKRTCHPLPVEAECKYLSFHFVSLGSSSFDYLFDLGFYSMSG</sequence>
<reference evidence="1 2" key="1">
    <citation type="journal article" date="2022" name="DNA Res.">
        <title>Chromosomal-level genome assembly of the orchid tree Bauhinia variegata (Leguminosae; Cercidoideae) supports the allotetraploid origin hypothesis of Bauhinia.</title>
        <authorList>
            <person name="Zhong Y."/>
            <person name="Chen Y."/>
            <person name="Zheng D."/>
            <person name="Pang J."/>
            <person name="Liu Y."/>
            <person name="Luo S."/>
            <person name="Meng S."/>
            <person name="Qian L."/>
            <person name="Wei D."/>
            <person name="Dai S."/>
            <person name="Zhou R."/>
        </authorList>
    </citation>
    <scope>NUCLEOTIDE SEQUENCE [LARGE SCALE GENOMIC DNA]</scope>
    <source>
        <strain evidence="1">BV-YZ2020</strain>
    </source>
</reference>
<protein>
    <submittedName>
        <fullName evidence="1">Uncharacterized protein</fullName>
    </submittedName>
</protein>
<evidence type="ECO:0000313" key="1">
    <source>
        <dbReference type="EMBL" id="KAI4332039.1"/>
    </source>
</evidence>
<keyword evidence="2" id="KW-1185">Reference proteome</keyword>
<evidence type="ECO:0000313" key="2">
    <source>
        <dbReference type="Proteomes" id="UP000828941"/>
    </source>
</evidence>
<dbReference type="Proteomes" id="UP000828941">
    <property type="component" value="Chromosome 7"/>
</dbReference>
<comment type="caution">
    <text evidence="1">The sequence shown here is derived from an EMBL/GenBank/DDBJ whole genome shotgun (WGS) entry which is preliminary data.</text>
</comment>
<proteinExistence type="predicted"/>
<accession>A0ACB9N6C5</accession>
<name>A0ACB9N6C5_BAUVA</name>
<gene>
    <name evidence="1" type="ORF">L6164_016980</name>
</gene>
<dbReference type="EMBL" id="CM039432">
    <property type="protein sequence ID" value="KAI4332039.1"/>
    <property type="molecule type" value="Genomic_DNA"/>
</dbReference>
<organism evidence="1 2">
    <name type="scientific">Bauhinia variegata</name>
    <name type="common">Purple orchid tree</name>
    <name type="synonym">Phanera variegata</name>
    <dbReference type="NCBI Taxonomy" id="167791"/>
    <lineage>
        <taxon>Eukaryota</taxon>
        <taxon>Viridiplantae</taxon>
        <taxon>Streptophyta</taxon>
        <taxon>Embryophyta</taxon>
        <taxon>Tracheophyta</taxon>
        <taxon>Spermatophyta</taxon>
        <taxon>Magnoliopsida</taxon>
        <taxon>eudicotyledons</taxon>
        <taxon>Gunneridae</taxon>
        <taxon>Pentapetalae</taxon>
        <taxon>rosids</taxon>
        <taxon>fabids</taxon>
        <taxon>Fabales</taxon>
        <taxon>Fabaceae</taxon>
        <taxon>Cercidoideae</taxon>
        <taxon>Cercideae</taxon>
        <taxon>Bauhiniinae</taxon>
        <taxon>Bauhinia</taxon>
    </lineage>
</organism>